<dbReference type="GO" id="GO:0051087">
    <property type="term" value="F:protein-folding chaperone binding"/>
    <property type="evidence" value="ECO:0007669"/>
    <property type="project" value="InterPro"/>
</dbReference>
<dbReference type="InterPro" id="IPR009073">
    <property type="entry name" value="HscB_oligo_C"/>
</dbReference>
<keyword evidence="3" id="KW-0732">Signal</keyword>
<dbReference type="SUPFAM" id="SSF47144">
    <property type="entry name" value="HSC20 (HSCB), C-terminal oligomerisation domain"/>
    <property type="match status" value="1"/>
</dbReference>
<feature type="chain" id="PRO_5005545341" description="Co-chaperone HscB C-terminal oligomerisation domain-containing protein" evidence="3">
    <location>
        <begin position="20"/>
        <end position="239"/>
    </location>
</feature>
<keyword evidence="2" id="KW-0143">Chaperone</keyword>
<dbReference type="EMBL" id="LGST01000039">
    <property type="protein sequence ID" value="KND97857.1"/>
    <property type="molecule type" value="Genomic_DNA"/>
</dbReference>
<evidence type="ECO:0000313" key="5">
    <source>
        <dbReference type="EMBL" id="KND97857.1"/>
    </source>
</evidence>
<dbReference type="GO" id="GO:0051259">
    <property type="term" value="P:protein complex oligomerization"/>
    <property type="evidence" value="ECO:0007669"/>
    <property type="project" value="InterPro"/>
</dbReference>
<dbReference type="InterPro" id="IPR004640">
    <property type="entry name" value="HscB"/>
</dbReference>
<feature type="signal peptide" evidence="3">
    <location>
        <begin position="1"/>
        <end position="19"/>
    </location>
</feature>
<evidence type="ECO:0000259" key="4">
    <source>
        <dbReference type="Pfam" id="PF07743"/>
    </source>
</evidence>
<reference evidence="6" key="1">
    <citation type="journal article" date="2015" name="BMC Genomics">
        <title>Draft genome of a commonly misdiagnosed multidrug resistant pathogen Candida auris.</title>
        <authorList>
            <person name="Chatterjee S."/>
            <person name="Alampalli S.V."/>
            <person name="Nageshan R.K."/>
            <person name="Chettiar S.T."/>
            <person name="Joshi S."/>
            <person name="Tatu U.S."/>
        </authorList>
    </citation>
    <scope>NUCLEOTIDE SEQUENCE [LARGE SCALE GENOMIC DNA]</scope>
    <source>
        <strain evidence="6">6684</strain>
    </source>
</reference>
<dbReference type="VEuPathDB" id="FungiDB:CJJ09_001825"/>
<dbReference type="Proteomes" id="UP000037122">
    <property type="component" value="Unassembled WGS sequence"/>
</dbReference>
<comment type="caution">
    <text evidence="5">The sequence shown here is derived from an EMBL/GenBank/DDBJ whole genome shotgun (WGS) entry which is preliminary data.</text>
</comment>
<dbReference type="Gene3D" id="1.10.287.110">
    <property type="entry name" value="DnaJ domain"/>
    <property type="match status" value="1"/>
</dbReference>
<comment type="similarity">
    <text evidence="1">Belongs to the HscB family.</text>
</comment>
<gene>
    <name evidence="5" type="ORF">QG37_05348</name>
</gene>
<evidence type="ECO:0000256" key="1">
    <source>
        <dbReference type="ARBA" id="ARBA00010476"/>
    </source>
</evidence>
<feature type="domain" description="Co-chaperone HscB C-terminal oligomerisation" evidence="4">
    <location>
        <begin position="155"/>
        <end position="227"/>
    </location>
</feature>
<evidence type="ECO:0000256" key="2">
    <source>
        <dbReference type="ARBA" id="ARBA00023186"/>
    </source>
</evidence>
<protein>
    <recommendedName>
        <fullName evidence="4">Co-chaperone HscB C-terminal oligomerisation domain-containing protein</fullName>
    </recommendedName>
</protein>
<dbReference type="VEuPathDB" id="FungiDB:CJI96_0000117"/>
<dbReference type="Gene3D" id="1.20.1280.20">
    <property type="entry name" value="HscB, C-terminal domain"/>
    <property type="match status" value="1"/>
</dbReference>
<dbReference type="GO" id="GO:0005739">
    <property type="term" value="C:mitochondrion"/>
    <property type="evidence" value="ECO:0007669"/>
    <property type="project" value="TreeGrafter"/>
</dbReference>
<dbReference type="GO" id="GO:0044571">
    <property type="term" value="P:[2Fe-2S] cluster assembly"/>
    <property type="evidence" value="ECO:0007669"/>
    <property type="project" value="InterPro"/>
</dbReference>
<dbReference type="NCBIfam" id="TIGR00714">
    <property type="entry name" value="hscB"/>
    <property type="match status" value="1"/>
</dbReference>
<accession>A0A0L0NUJ8</accession>
<organism evidence="5 6">
    <name type="scientific">Candidozyma auris</name>
    <name type="common">Yeast</name>
    <name type="synonym">Candida auris</name>
    <dbReference type="NCBI Taxonomy" id="498019"/>
    <lineage>
        <taxon>Eukaryota</taxon>
        <taxon>Fungi</taxon>
        <taxon>Dikarya</taxon>
        <taxon>Ascomycota</taxon>
        <taxon>Saccharomycotina</taxon>
        <taxon>Pichiomycetes</taxon>
        <taxon>Metschnikowiaceae</taxon>
        <taxon>Candidozyma</taxon>
    </lineage>
</organism>
<proteinExistence type="inferred from homology"/>
<name>A0A0L0NUJ8_CANAR</name>
<sequence length="239" mass="27761">MQHTLLAMWRFTRWPHALQLRLMLGGARQYATHVKNYFELYPRTFPNGGPPKDSFIINERQLRREHRGLQSENHPDIIVGSASIQNSNGEKATSDNQISSLLNSAYSTIRNPYTRAAYLVRTQHPEKLDITQDEVSKELIAKFQEQSSEYSLDYKMLLMTVLEAHESLEMAATEADLEPLSAENDERIRESEEKLDKLFRTEPIHWNAILIETIRLKYWMNIANGIKEWEPGKPVLLTH</sequence>
<evidence type="ECO:0000313" key="6">
    <source>
        <dbReference type="Proteomes" id="UP000037122"/>
    </source>
</evidence>
<dbReference type="GO" id="GO:0001671">
    <property type="term" value="F:ATPase activator activity"/>
    <property type="evidence" value="ECO:0007669"/>
    <property type="project" value="InterPro"/>
</dbReference>
<dbReference type="PANTHER" id="PTHR14021">
    <property type="entry name" value="IRON-SULFUR CLUSTER CO-CHAPERONE PROTEIN HSCB"/>
    <property type="match status" value="1"/>
</dbReference>
<dbReference type="VEuPathDB" id="FungiDB:QG37_05348"/>
<evidence type="ECO:0000256" key="3">
    <source>
        <dbReference type="SAM" id="SignalP"/>
    </source>
</evidence>
<dbReference type="InterPro" id="IPR036386">
    <property type="entry name" value="HscB_C_sf"/>
</dbReference>
<dbReference type="AlphaFoldDB" id="A0A0L0NUJ8"/>
<dbReference type="Pfam" id="PF07743">
    <property type="entry name" value="HSCB_C"/>
    <property type="match status" value="1"/>
</dbReference>
<dbReference type="InterPro" id="IPR036869">
    <property type="entry name" value="J_dom_sf"/>
</dbReference>
<dbReference type="PANTHER" id="PTHR14021:SF15">
    <property type="entry name" value="IRON-SULFUR CLUSTER CO-CHAPERONE PROTEIN HSCB"/>
    <property type="match status" value="1"/>
</dbReference>
<dbReference type="SUPFAM" id="SSF46565">
    <property type="entry name" value="Chaperone J-domain"/>
    <property type="match status" value="1"/>
</dbReference>
<dbReference type="VEuPathDB" id="FungiDB:CJJ07_000051"/>
<dbReference type="VEuPathDB" id="FungiDB:B9J08_001652"/>
<dbReference type="VEuPathDB" id="FungiDB:CJI97_001658"/>